<dbReference type="CDD" id="cd07346">
    <property type="entry name" value="ABC_6TM_exporters"/>
    <property type="match status" value="1"/>
</dbReference>
<evidence type="ECO:0000256" key="4">
    <source>
        <dbReference type="ARBA" id="ARBA00022840"/>
    </source>
</evidence>
<dbReference type="PROSITE" id="PS50893">
    <property type="entry name" value="ABC_TRANSPORTER_2"/>
    <property type="match status" value="1"/>
</dbReference>
<evidence type="ECO:0000256" key="3">
    <source>
        <dbReference type="ARBA" id="ARBA00022741"/>
    </source>
</evidence>
<organism evidence="10 11">
    <name type="scientific">Marinobacterium zhoushanense</name>
    <dbReference type="NCBI Taxonomy" id="1679163"/>
    <lineage>
        <taxon>Bacteria</taxon>
        <taxon>Pseudomonadati</taxon>
        <taxon>Pseudomonadota</taxon>
        <taxon>Gammaproteobacteria</taxon>
        <taxon>Oceanospirillales</taxon>
        <taxon>Oceanospirillaceae</taxon>
        <taxon>Marinobacterium</taxon>
    </lineage>
</organism>
<dbReference type="PROSITE" id="PS00211">
    <property type="entry name" value="ABC_TRANSPORTER_1"/>
    <property type="match status" value="1"/>
</dbReference>
<dbReference type="Pfam" id="PF00005">
    <property type="entry name" value="ABC_tran"/>
    <property type="match status" value="1"/>
</dbReference>
<keyword evidence="3" id="KW-0547">Nucleotide-binding</keyword>
<feature type="transmembrane region" description="Helical" evidence="7">
    <location>
        <begin position="185"/>
        <end position="202"/>
    </location>
</feature>
<keyword evidence="2 7" id="KW-0812">Transmembrane</keyword>
<dbReference type="GO" id="GO:0005524">
    <property type="term" value="F:ATP binding"/>
    <property type="evidence" value="ECO:0007669"/>
    <property type="project" value="UniProtKB-KW"/>
</dbReference>
<evidence type="ECO:0000259" key="8">
    <source>
        <dbReference type="PROSITE" id="PS50893"/>
    </source>
</evidence>
<keyword evidence="6 7" id="KW-0472">Membrane</keyword>
<evidence type="ECO:0000256" key="6">
    <source>
        <dbReference type="ARBA" id="ARBA00023136"/>
    </source>
</evidence>
<dbReference type="PROSITE" id="PS50929">
    <property type="entry name" value="ABC_TM1F"/>
    <property type="match status" value="1"/>
</dbReference>
<feature type="transmembrane region" description="Helical" evidence="7">
    <location>
        <begin position="77"/>
        <end position="100"/>
    </location>
</feature>
<dbReference type="InterPro" id="IPR017871">
    <property type="entry name" value="ABC_transporter-like_CS"/>
</dbReference>
<dbReference type="EMBL" id="BMIJ01000004">
    <property type="protein sequence ID" value="GGB95935.1"/>
    <property type="molecule type" value="Genomic_DNA"/>
</dbReference>
<accession>A0ABQ1KHG1</accession>
<comment type="caution">
    <text evidence="10">The sequence shown here is derived from an EMBL/GenBank/DDBJ whole genome shotgun (WGS) entry which is preliminary data.</text>
</comment>
<proteinExistence type="predicted"/>
<comment type="subcellular location">
    <subcellularLocation>
        <location evidence="1">Cell membrane</location>
        <topology evidence="1">Multi-pass membrane protein</topology>
    </subcellularLocation>
</comment>
<evidence type="ECO:0000256" key="5">
    <source>
        <dbReference type="ARBA" id="ARBA00022989"/>
    </source>
</evidence>
<evidence type="ECO:0000313" key="11">
    <source>
        <dbReference type="Proteomes" id="UP000629025"/>
    </source>
</evidence>
<dbReference type="Gene3D" id="1.20.1560.10">
    <property type="entry name" value="ABC transporter type 1, transmembrane domain"/>
    <property type="match status" value="1"/>
</dbReference>
<reference evidence="11" key="1">
    <citation type="journal article" date="2019" name="Int. J. Syst. Evol. Microbiol.">
        <title>The Global Catalogue of Microorganisms (GCM) 10K type strain sequencing project: providing services to taxonomists for standard genome sequencing and annotation.</title>
        <authorList>
            <consortium name="The Broad Institute Genomics Platform"/>
            <consortium name="The Broad Institute Genome Sequencing Center for Infectious Disease"/>
            <person name="Wu L."/>
            <person name="Ma J."/>
        </authorList>
    </citation>
    <scope>NUCLEOTIDE SEQUENCE [LARGE SCALE GENOMIC DNA]</scope>
    <source>
        <strain evidence="11">CGMCC 1.15341</strain>
    </source>
</reference>
<dbReference type="InterPro" id="IPR039421">
    <property type="entry name" value="Type_1_exporter"/>
</dbReference>
<dbReference type="InterPro" id="IPR003439">
    <property type="entry name" value="ABC_transporter-like_ATP-bd"/>
</dbReference>
<dbReference type="InterPro" id="IPR011527">
    <property type="entry name" value="ABC1_TM_dom"/>
</dbReference>
<dbReference type="RefSeq" id="WP_229680719.1">
    <property type="nucleotide sequence ID" value="NZ_BMIJ01000004.1"/>
</dbReference>
<protein>
    <submittedName>
        <fullName evidence="10">ABC transporter ATP-binding protein/permease</fullName>
    </submittedName>
</protein>
<sequence length="597" mass="66884">MHDDRQRYYDWRYILEIGLQHRRELALANLIAILATCVSVPLPLLMPLLVDEVLLDQPGVVVASVNRLVPESWHGPILYIGAVLLLTVVLRVVALALNVWQTRQFTIISKDVIFRIRSELLQRLQRISMNEYETLGSGTVASHLVTDLDTVDRFVGSSVSRLLVATLSIIGTAVILLWMHWQLALFILFLNPMVIYLTTAIGKRVKQLKKRENKAFEVFQAALTETLDAIQQIRAGNRERHYLVRLVDRAREVRDHSTAFEWQSDATSRASFMLFMAGVDLFRSVSMLMVVFSDLSIGEMMAVFGYLWFMMGPVQEVLGIQYAWFGAKAALGRVNRLLELHMEPSFPHLRNPFAERQQVSIELDNIHFSYIEGHEVLRGISLRIEAGEKIALVGASGGGKSTLVQVLLGLYPPQNGEVRFNGVPVTQIGLDVVREHVATVLQQPALFNGSVRENLAMGREYGEAQLWQALEVAQLREFVAGLGQGLDTLVGRQGVRLSGGQRQRLAVARMVLTDPSVVILDEATSALDTETEFALHRALEAFLRGRTTIIVAHRLSAVRQADRVYVFDGGEISEQGSHEELIDQKGLYARLYGARQG</sequence>
<dbReference type="InterPro" id="IPR027417">
    <property type="entry name" value="P-loop_NTPase"/>
</dbReference>
<feature type="domain" description="ABC transmembrane type-1" evidence="9">
    <location>
        <begin position="26"/>
        <end position="317"/>
    </location>
</feature>
<keyword evidence="5 7" id="KW-1133">Transmembrane helix</keyword>
<dbReference type="PANTHER" id="PTHR43394">
    <property type="entry name" value="ATP-DEPENDENT PERMEASE MDL1, MITOCHONDRIAL"/>
    <property type="match status" value="1"/>
</dbReference>
<dbReference type="SUPFAM" id="SSF52540">
    <property type="entry name" value="P-loop containing nucleoside triphosphate hydrolases"/>
    <property type="match status" value="1"/>
</dbReference>
<evidence type="ECO:0000313" key="10">
    <source>
        <dbReference type="EMBL" id="GGB95935.1"/>
    </source>
</evidence>
<feature type="transmembrane region" description="Helical" evidence="7">
    <location>
        <begin position="25"/>
        <end position="46"/>
    </location>
</feature>
<dbReference type="InterPro" id="IPR036640">
    <property type="entry name" value="ABC1_TM_sf"/>
</dbReference>
<dbReference type="SMART" id="SM00382">
    <property type="entry name" value="AAA"/>
    <property type="match status" value="1"/>
</dbReference>
<dbReference type="SUPFAM" id="SSF90123">
    <property type="entry name" value="ABC transporter transmembrane region"/>
    <property type="match status" value="1"/>
</dbReference>
<evidence type="ECO:0000256" key="2">
    <source>
        <dbReference type="ARBA" id="ARBA00022692"/>
    </source>
</evidence>
<evidence type="ECO:0000259" key="9">
    <source>
        <dbReference type="PROSITE" id="PS50929"/>
    </source>
</evidence>
<evidence type="ECO:0000256" key="1">
    <source>
        <dbReference type="ARBA" id="ARBA00004651"/>
    </source>
</evidence>
<dbReference type="Proteomes" id="UP000629025">
    <property type="component" value="Unassembled WGS sequence"/>
</dbReference>
<dbReference type="Pfam" id="PF00664">
    <property type="entry name" value="ABC_membrane"/>
    <property type="match status" value="1"/>
</dbReference>
<gene>
    <name evidence="10" type="ORF">GCM10011352_22550</name>
</gene>
<name>A0ABQ1KHG1_9GAMM</name>
<evidence type="ECO:0000256" key="7">
    <source>
        <dbReference type="SAM" id="Phobius"/>
    </source>
</evidence>
<keyword evidence="4 10" id="KW-0067">ATP-binding</keyword>
<feature type="domain" description="ABC transporter" evidence="8">
    <location>
        <begin position="361"/>
        <end position="594"/>
    </location>
</feature>
<dbReference type="PANTHER" id="PTHR43394:SF1">
    <property type="entry name" value="ATP-BINDING CASSETTE SUB-FAMILY B MEMBER 10, MITOCHONDRIAL"/>
    <property type="match status" value="1"/>
</dbReference>
<dbReference type="Gene3D" id="3.40.50.300">
    <property type="entry name" value="P-loop containing nucleotide triphosphate hydrolases"/>
    <property type="match status" value="1"/>
</dbReference>
<dbReference type="InterPro" id="IPR003593">
    <property type="entry name" value="AAA+_ATPase"/>
</dbReference>
<keyword evidence="11" id="KW-1185">Reference proteome</keyword>
<feature type="transmembrane region" description="Helical" evidence="7">
    <location>
        <begin position="162"/>
        <end position="179"/>
    </location>
</feature>